<keyword evidence="2" id="KW-1185">Reference proteome</keyword>
<organism evidence="1 2">
    <name type="scientific">Gordonia sputi NBRC 100414</name>
    <dbReference type="NCBI Taxonomy" id="1089453"/>
    <lineage>
        <taxon>Bacteria</taxon>
        <taxon>Bacillati</taxon>
        <taxon>Actinomycetota</taxon>
        <taxon>Actinomycetes</taxon>
        <taxon>Mycobacteriales</taxon>
        <taxon>Gordoniaceae</taxon>
        <taxon>Gordonia</taxon>
    </lineage>
</organism>
<dbReference type="eggNOG" id="COG2154">
    <property type="taxonomic scope" value="Bacteria"/>
</dbReference>
<name>H5U6T3_9ACTN</name>
<dbReference type="InterPro" id="IPR023393">
    <property type="entry name" value="START-like_dom_sf"/>
</dbReference>
<dbReference type="Gene3D" id="3.30.530.20">
    <property type="match status" value="1"/>
</dbReference>
<dbReference type="InterPro" id="IPR019587">
    <property type="entry name" value="Polyketide_cyclase/dehydratase"/>
</dbReference>
<evidence type="ECO:0000313" key="1">
    <source>
        <dbReference type="EMBL" id="GAB41441.1"/>
    </source>
</evidence>
<dbReference type="AlphaFoldDB" id="H5U6T3"/>
<reference evidence="1 2" key="1">
    <citation type="submission" date="2012-02" db="EMBL/GenBank/DDBJ databases">
        <title>Whole genome shotgun sequence of Gordonia sputi NBRC 100414.</title>
        <authorList>
            <person name="Yoshida I."/>
            <person name="Hosoyama A."/>
            <person name="Tsuchikane K."/>
            <person name="Katsumata H."/>
            <person name="Yamazaki S."/>
            <person name="Fujita N."/>
        </authorList>
    </citation>
    <scope>NUCLEOTIDE SEQUENCE [LARGE SCALE GENOMIC DNA]</scope>
    <source>
        <strain evidence="1 2">NBRC 100414</strain>
    </source>
</reference>
<accession>H5U6T3</accession>
<evidence type="ECO:0000313" key="2">
    <source>
        <dbReference type="Proteomes" id="UP000005845"/>
    </source>
</evidence>
<sequence length="178" mass="19564">MGATTQHAYAFQLDQPVPPCALDSTLMRYTLEDSVVVERSPEDVYALISDVTRTGEWSEQCHACEWDSSARGAGATFTGHNRTPVREWSTVSTVTVDEPATRFEWTIGTSGTKWGYRVAAAGDGSTRLTEYTAFSDTGEEFFHEKYGDDADDQMRIRLVAAAEGIPATLARIKQIAEA</sequence>
<dbReference type="CDD" id="cd07812">
    <property type="entry name" value="SRPBCC"/>
    <property type="match status" value="1"/>
</dbReference>
<gene>
    <name evidence="1" type="ORF">GOSPT_130_00170</name>
</gene>
<proteinExistence type="predicted"/>
<comment type="caution">
    <text evidence="1">The sequence shown here is derived from an EMBL/GenBank/DDBJ whole genome shotgun (WGS) entry which is preliminary data.</text>
</comment>
<dbReference type="SUPFAM" id="SSF55961">
    <property type="entry name" value="Bet v1-like"/>
    <property type="match status" value="1"/>
</dbReference>
<dbReference type="EMBL" id="BAFC01000128">
    <property type="protein sequence ID" value="GAB41441.1"/>
    <property type="molecule type" value="Genomic_DNA"/>
</dbReference>
<protein>
    <recommendedName>
        <fullName evidence="3">Polyketide cyclase/dehydrase</fullName>
    </recommendedName>
</protein>
<dbReference type="Pfam" id="PF10604">
    <property type="entry name" value="Polyketide_cyc2"/>
    <property type="match status" value="1"/>
</dbReference>
<dbReference type="Proteomes" id="UP000005845">
    <property type="component" value="Unassembled WGS sequence"/>
</dbReference>
<evidence type="ECO:0008006" key="3">
    <source>
        <dbReference type="Google" id="ProtNLM"/>
    </source>
</evidence>